<evidence type="ECO:0000256" key="1">
    <source>
        <dbReference type="ARBA" id="ARBA00007129"/>
    </source>
</evidence>
<dbReference type="GO" id="GO:0061512">
    <property type="term" value="P:protein localization to cilium"/>
    <property type="evidence" value="ECO:0007669"/>
    <property type="project" value="TreeGrafter"/>
</dbReference>
<dbReference type="Pfam" id="PF01167">
    <property type="entry name" value="Tub"/>
    <property type="match status" value="1"/>
</dbReference>
<evidence type="ECO:0000259" key="2">
    <source>
        <dbReference type="Pfam" id="PF01167"/>
    </source>
</evidence>
<dbReference type="GO" id="GO:0005929">
    <property type="term" value="C:cilium"/>
    <property type="evidence" value="ECO:0007669"/>
    <property type="project" value="TreeGrafter"/>
</dbReference>
<dbReference type="InterPro" id="IPR000007">
    <property type="entry name" value="Tubby_C"/>
</dbReference>
<keyword evidence="4" id="KW-1185">Reference proteome</keyword>
<dbReference type="Gene3D" id="3.20.90.10">
    <property type="entry name" value="Tubby Protein, Chain A"/>
    <property type="match status" value="1"/>
</dbReference>
<dbReference type="SUPFAM" id="SSF54518">
    <property type="entry name" value="Tubby C-terminal domain-like"/>
    <property type="match status" value="1"/>
</dbReference>
<accession>A0A3P7EAA1</accession>
<reference evidence="3 4" key="1">
    <citation type="submission" date="2018-11" db="EMBL/GenBank/DDBJ databases">
        <authorList>
            <consortium name="Pathogen Informatics"/>
        </authorList>
    </citation>
    <scope>NUCLEOTIDE SEQUENCE [LARGE SCALE GENOMIC DNA]</scope>
</reference>
<dbReference type="PANTHER" id="PTHR16517">
    <property type="entry name" value="TUBBY-RELATED"/>
    <property type="match status" value="1"/>
</dbReference>
<feature type="domain" description="Tubby C-terminal" evidence="2">
    <location>
        <begin position="117"/>
        <end position="211"/>
    </location>
</feature>
<dbReference type="InterPro" id="IPR025659">
    <property type="entry name" value="Tubby-like_C"/>
</dbReference>
<organism evidence="3 4">
    <name type="scientific">Wuchereria bancrofti</name>
    <dbReference type="NCBI Taxonomy" id="6293"/>
    <lineage>
        <taxon>Eukaryota</taxon>
        <taxon>Metazoa</taxon>
        <taxon>Ecdysozoa</taxon>
        <taxon>Nematoda</taxon>
        <taxon>Chromadorea</taxon>
        <taxon>Rhabditida</taxon>
        <taxon>Spirurina</taxon>
        <taxon>Spiruromorpha</taxon>
        <taxon>Filarioidea</taxon>
        <taxon>Onchocercidae</taxon>
        <taxon>Wuchereria</taxon>
    </lineage>
</organism>
<dbReference type="Proteomes" id="UP000270924">
    <property type="component" value="Unassembled WGS sequence"/>
</dbReference>
<sequence length="224" mass="25530">MEERQRQKRRLSSANIRTNDTSMMMMVTSKSNHKLHGYKGPLCFTSPEDPDRISPTTASASTVTTVITSQYNESSSEEDINKSSYNPATTTKFVPNSTMVENPDMNEIMTNLEIFVTSPARRNVTYKCRITRDKKGVDRGIYPTYYLHLEKDEEKRIFLLAARKRKKSATANYLISIDPTDLKRYGNSFVGKVRSNALGTQFTLYDNGENPKKSWVIGDSVRQE</sequence>
<dbReference type="PANTHER" id="PTHR16517:SF7">
    <property type="entry name" value="PROTEIN KING TUBBY"/>
    <property type="match status" value="1"/>
</dbReference>
<dbReference type="AlphaFoldDB" id="A0A3P7EAA1"/>
<gene>
    <name evidence="3" type="ORF">WBA_LOCUS6315</name>
</gene>
<dbReference type="OMA" id="MLMAMER"/>
<feature type="non-terminal residue" evidence="3">
    <location>
        <position position="224"/>
    </location>
</feature>
<dbReference type="PRINTS" id="PR01573">
    <property type="entry name" value="SUPERTUBBY"/>
</dbReference>
<comment type="similarity">
    <text evidence="1">Belongs to the TUB family.</text>
</comment>
<proteinExistence type="inferred from homology"/>
<evidence type="ECO:0000313" key="4">
    <source>
        <dbReference type="Proteomes" id="UP000270924"/>
    </source>
</evidence>
<dbReference type="EMBL" id="UYWW01003666">
    <property type="protein sequence ID" value="VDM12929.1"/>
    <property type="molecule type" value="Genomic_DNA"/>
</dbReference>
<protein>
    <recommendedName>
        <fullName evidence="2">Tubby C-terminal domain-containing protein</fullName>
    </recommendedName>
</protein>
<dbReference type="OrthoDB" id="8775810at2759"/>
<dbReference type="InParanoid" id="A0A3P7EAA1"/>
<dbReference type="FunCoup" id="A0A3P7EAA1">
    <property type="interactions" value="321"/>
</dbReference>
<name>A0A3P7EAA1_WUCBA</name>
<evidence type="ECO:0000313" key="3">
    <source>
        <dbReference type="EMBL" id="VDM12929.1"/>
    </source>
</evidence>